<feature type="transmembrane region" description="Helical" evidence="8">
    <location>
        <begin position="86"/>
        <end position="104"/>
    </location>
</feature>
<evidence type="ECO:0000256" key="2">
    <source>
        <dbReference type="ARBA" id="ARBA00022475"/>
    </source>
</evidence>
<feature type="transmembrane region" description="Helical" evidence="8">
    <location>
        <begin position="165"/>
        <end position="181"/>
    </location>
</feature>
<dbReference type="GO" id="GO:0010041">
    <property type="term" value="P:response to iron(III) ion"/>
    <property type="evidence" value="ECO:0007669"/>
    <property type="project" value="TreeGrafter"/>
</dbReference>
<organism evidence="10">
    <name type="scientific">marine metagenome</name>
    <dbReference type="NCBI Taxonomy" id="408172"/>
    <lineage>
        <taxon>unclassified sequences</taxon>
        <taxon>metagenomes</taxon>
        <taxon>ecological metagenomes</taxon>
    </lineage>
</organism>
<keyword evidence="7 8" id="KW-0472">Membrane</keyword>
<reference evidence="10" key="1">
    <citation type="submission" date="2018-05" db="EMBL/GenBank/DDBJ databases">
        <authorList>
            <person name="Lanie J.A."/>
            <person name="Ng W.-L."/>
            <person name="Kazmierczak K.M."/>
            <person name="Andrzejewski T.M."/>
            <person name="Davidsen T.M."/>
            <person name="Wayne K.J."/>
            <person name="Tettelin H."/>
            <person name="Glass J.I."/>
            <person name="Rusch D."/>
            <person name="Podicherti R."/>
            <person name="Tsui H.-C.T."/>
            <person name="Winkler M.E."/>
        </authorList>
    </citation>
    <scope>NUCLEOTIDE SEQUENCE</scope>
</reference>
<comment type="subcellular location">
    <subcellularLocation>
        <location evidence="1">Cell membrane</location>
        <topology evidence="1">Multi-pass membrane protein</topology>
    </subcellularLocation>
</comment>
<evidence type="ECO:0000256" key="7">
    <source>
        <dbReference type="ARBA" id="ARBA00023136"/>
    </source>
</evidence>
<dbReference type="PANTHER" id="PTHR33908:SF3">
    <property type="entry name" value="UNDECAPRENYL PHOSPHATE-ALPHA-4-AMINO-4-DEOXY-L-ARABINOSE ARABINOSYL TRANSFERASE"/>
    <property type="match status" value="1"/>
</dbReference>
<feature type="transmembrane region" description="Helical" evidence="8">
    <location>
        <begin position="215"/>
        <end position="234"/>
    </location>
</feature>
<accession>A0A381XW59</accession>
<feature type="transmembrane region" description="Helical" evidence="8">
    <location>
        <begin position="187"/>
        <end position="203"/>
    </location>
</feature>
<sequence>MIKTNYIYFSNNKKFSISIIVLTLIGTLLRIPGMDLPITSDLAAIFLKHFQTSWDSLLLNFRDADQRTSFILLSKIAMGIFGENEFALRLPALLSGIFALPLAYKVGVLTTASRTGAWIGTLILTFSFTHLHFIRDARGYSLTVFLALAMALITYKLLEKKNFNLWAILFLLTGLGMILIVPTNIHFLVGIGVFYIITILQDHRKPYIFGDLIKLIWPFILLFGVICGYFLYILEDLMRAIATEKNFGALFGIDPDMGFSLSRFTDIFLTLISPWQTWLYMFLFYGLICLYKTRGFVLFASLIVSPIILVLLSGLLGPPRVYVYWLPFFLLLIGFGMGELLIYAKSKFSNFSAHYIGIIILAIIIFYPLVSDSDRFIKIPHKQGTTLKDAKTAIDFIKKNTSRHDLLIVPFSDRVLRYYTGEDISLKMLSILQEGHLNNILFLGPSEMPPYKIPDIGVKGDTPLLKNHTFNVIQSFGNLRLYKLTFSIKKLFPFDGDRDYENHLNLKHDKTTQIDHVKQPKIAGNESLLVRQYANHGKLMSRQFKTFENNKDGTFILVNFATGYGHRSEAQLMFHKGEGPTEDNYWNSLNGIFFSRESKLNWIRTDPYINFHVQPDFSIGGANFGWQIKFIIFPISKGMVYLTEGFRTWEKKTYFDGFQSFLLESKHVSE</sequence>
<dbReference type="GO" id="GO:0008610">
    <property type="term" value="P:lipid biosynthetic process"/>
    <property type="evidence" value="ECO:0007669"/>
    <property type="project" value="UniProtKB-ARBA"/>
</dbReference>
<feature type="transmembrane region" description="Helical" evidence="8">
    <location>
        <begin position="116"/>
        <end position="134"/>
    </location>
</feature>
<feature type="domain" description="Glycosyltransferase RgtA/B/C/D-like" evidence="9">
    <location>
        <begin position="73"/>
        <end position="213"/>
    </location>
</feature>
<protein>
    <recommendedName>
        <fullName evidence="9">Glycosyltransferase RgtA/B/C/D-like domain-containing protein</fullName>
    </recommendedName>
</protein>
<keyword evidence="5 8" id="KW-0812">Transmembrane</keyword>
<evidence type="ECO:0000256" key="1">
    <source>
        <dbReference type="ARBA" id="ARBA00004651"/>
    </source>
</evidence>
<feature type="transmembrane region" description="Helical" evidence="8">
    <location>
        <begin position="351"/>
        <end position="370"/>
    </location>
</feature>
<dbReference type="InterPro" id="IPR050297">
    <property type="entry name" value="LipidA_mod_glycosyltrf_83"/>
</dbReference>
<evidence type="ECO:0000256" key="8">
    <source>
        <dbReference type="SAM" id="Phobius"/>
    </source>
</evidence>
<proteinExistence type="predicted"/>
<dbReference type="EMBL" id="UINC01016560">
    <property type="protein sequence ID" value="SVA68860.1"/>
    <property type="molecule type" value="Genomic_DNA"/>
</dbReference>
<feature type="transmembrane region" description="Helical" evidence="8">
    <location>
        <begin position="322"/>
        <end position="344"/>
    </location>
</feature>
<evidence type="ECO:0000256" key="6">
    <source>
        <dbReference type="ARBA" id="ARBA00022989"/>
    </source>
</evidence>
<name>A0A381XW59_9ZZZZ</name>
<dbReference type="PANTHER" id="PTHR33908">
    <property type="entry name" value="MANNOSYLTRANSFERASE YKCB-RELATED"/>
    <property type="match status" value="1"/>
</dbReference>
<keyword evidence="3" id="KW-0328">Glycosyltransferase</keyword>
<dbReference type="InterPro" id="IPR038731">
    <property type="entry name" value="RgtA/B/C-like"/>
</dbReference>
<dbReference type="GO" id="GO:0016763">
    <property type="term" value="F:pentosyltransferase activity"/>
    <property type="evidence" value="ECO:0007669"/>
    <property type="project" value="TreeGrafter"/>
</dbReference>
<dbReference type="GO" id="GO:0005886">
    <property type="term" value="C:plasma membrane"/>
    <property type="evidence" value="ECO:0007669"/>
    <property type="project" value="UniProtKB-SubCell"/>
</dbReference>
<evidence type="ECO:0000259" key="9">
    <source>
        <dbReference type="Pfam" id="PF13231"/>
    </source>
</evidence>
<feature type="transmembrane region" description="Helical" evidence="8">
    <location>
        <begin position="140"/>
        <end position="158"/>
    </location>
</feature>
<keyword evidence="6 8" id="KW-1133">Transmembrane helix</keyword>
<dbReference type="AlphaFoldDB" id="A0A381XW59"/>
<keyword evidence="4" id="KW-0808">Transferase</keyword>
<gene>
    <name evidence="10" type="ORF">METZ01_LOCUS121714</name>
</gene>
<evidence type="ECO:0000256" key="5">
    <source>
        <dbReference type="ARBA" id="ARBA00022692"/>
    </source>
</evidence>
<keyword evidence="2" id="KW-1003">Cell membrane</keyword>
<feature type="transmembrane region" description="Helical" evidence="8">
    <location>
        <begin position="15"/>
        <end position="33"/>
    </location>
</feature>
<feature type="transmembrane region" description="Helical" evidence="8">
    <location>
        <begin position="267"/>
        <end position="288"/>
    </location>
</feature>
<dbReference type="Pfam" id="PF13231">
    <property type="entry name" value="PMT_2"/>
    <property type="match status" value="1"/>
</dbReference>
<evidence type="ECO:0000256" key="3">
    <source>
        <dbReference type="ARBA" id="ARBA00022676"/>
    </source>
</evidence>
<evidence type="ECO:0000313" key="10">
    <source>
        <dbReference type="EMBL" id="SVA68860.1"/>
    </source>
</evidence>
<feature type="transmembrane region" description="Helical" evidence="8">
    <location>
        <begin position="295"/>
        <end position="316"/>
    </location>
</feature>
<evidence type="ECO:0000256" key="4">
    <source>
        <dbReference type="ARBA" id="ARBA00022679"/>
    </source>
</evidence>